<dbReference type="GO" id="GO:0008745">
    <property type="term" value="F:N-acetylmuramoyl-L-alanine amidase activity"/>
    <property type="evidence" value="ECO:0007669"/>
    <property type="project" value="InterPro"/>
</dbReference>
<keyword evidence="1" id="KW-0378">Hydrolase</keyword>
<dbReference type="Proteomes" id="UP000602647">
    <property type="component" value="Unassembled WGS sequence"/>
</dbReference>
<dbReference type="CDD" id="cd00063">
    <property type="entry name" value="FN3"/>
    <property type="match status" value="2"/>
</dbReference>
<dbReference type="PROSITE" id="PS50853">
    <property type="entry name" value="FN3"/>
    <property type="match status" value="2"/>
</dbReference>
<reference evidence="4" key="1">
    <citation type="submission" date="2020-08" db="EMBL/GenBank/DDBJ databases">
        <title>Genome public.</title>
        <authorList>
            <person name="Liu C."/>
            <person name="Sun Q."/>
        </authorList>
    </citation>
    <scope>NUCLEOTIDE SEQUENCE</scope>
    <source>
        <strain evidence="4">BX12</strain>
    </source>
</reference>
<evidence type="ECO:0000313" key="5">
    <source>
        <dbReference type="Proteomes" id="UP000602647"/>
    </source>
</evidence>
<feature type="domain" description="Fibronectin type-III" evidence="3">
    <location>
        <begin position="322"/>
        <end position="415"/>
    </location>
</feature>
<dbReference type="Pfam" id="PF25833">
    <property type="entry name" value="Fn3_SaeA_3rd"/>
    <property type="match status" value="1"/>
</dbReference>
<gene>
    <name evidence="4" type="ORF">H9L42_05230</name>
</gene>
<dbReference type="SUPFAM" id="SSF53187">
    <property type="entry name" value="Zn-dependent exopeptidases"/>
    <property type="match status" value="1"/>
</dbReference>
<dbReference type="Gene3D" id="2.60.40.10">
    <property type="entry name" value="Immunoglobulins"/>
    <property type="match status" value="2"/>
</dbReference>
<dbReference type="AlphaFoldDB" id="A0A923SVC5"/>
<dbReference type="GO" id="GO:0009253">
    <property type="term" value="P:peptidoglycan catabolic process"/>
    <property type="evidence" value="ECO:0007669"/>
    <property type="project" value="InterPro"/>
</dbReference>
<feature type="domain" description="Fibronectin type-III" evidence="3">
    <location>
        <begin position="416"/>
        <end position="508"/>
    </location>
</feature>
<accession>A0A923SVC5</accession>
<evidence type="ECO:0000256" key="1">
    <source>
        <dbReference type="ARBA" id="ARBA00022801"/>
    </source>
</evidence>
<keyword evidence="2" id="KW-0732">Signal</keyword>
<dbReference type="InterPro" id="IPR013783">
    <property type="entry name" value="Ig-like_fold"/>
</dbReference>
<dbReference type="PANTHER" id="PTHR30404:SF0">
    <property type="entry name" value="N-ACETYLMURAMOYL-L-ALANINE AMIDASE AMIC"/>
    <property type="match status" value="1"/>
</dbReference>
<proteinExistence type="predicted"/>
<dbReference type="InterPro" id="IPR050695">
    <property type="entry name" value="N-acetylmuramoyl_amidase_3"/>
</dbReference>
<dbReference type="PANTHER" id="PTHR30404">
    <property type="entry name" value="N-ACETYLMURAMOYL-L-ALANINE AMIDASE"/>
    <property type="match status" value="1"/>
</dbReference>
<evidence type="ECO:0000256" key="2">
    <source>
        <dbReference type="SAM" id="SignalP"/>
    </source>
</evidence>
<comment type="caution">
    <text evidence="4">The sequence shown here is derived from an EMBL/GenBank/DDBJ whole genome shotgun (WGS) entry which is preliminary data.</text>
</comment>
<protein>
    <submittedName>
        <fullName evidence="4">N-acetylmuramoyl-L-alanine amidase</fullName>
    </submittedName>
</protein>
<dbReference type="Gene3D" id="3.40.630.40">
    <property type="entry name" value="Zn-dependent exopeptidases"/>
    <property type="match status" value="1"/>
</dbReference>
<dbReference type="Pfam" id="PF01520">
    <property type="entry name" value="Amidase_3"/>
    <property type="match status" value="1"/>
</dbReference>
<dbReference type="InterPro" id="IPR002508">
    <property type="entry name" value="MurNAc-LAA_cat"/>
</dbReference>
<sequence length="508" mass="56878">MKYAARMFSLVICVVMVATMFSFAPGVFAAESGEEPAEYQISVIPSAGGTVSVDPETVTEETAAKGVKVIVTPDKGYGVSSIKINGEAPDTTVSGPVSSGSSFVWTIYPQEDTNVQAVFHKSNGYVFVMLDAGHYGNVNRSPVLKSYYESQMTWKLQNYLKQELEEYTNVVVDTTRSSQSKDMGVYERGTSSKGYDLFLSLHSNATSSKSTDYPLIITQKGNTKDALAVMLGQIIESVMDTRQDYQIWQRLNKDNKTEYYGVLRGSKSVGTKGMILEHSFHTNLTAAKWLSSNSNLKKMAEAEAAAIAVYYGLSKEGSSTIPLKKPSLRIYNTDYRTLTLKWGKSVGAQGYVIYRSRTKNGTYKRVKTVKSGSTLKFINRKLTCGTTYYYKIRAYRKFGGTTRYSNDSAVKAMKVRPAKPSVGIRSGKRKITVKWKKVTGATGYVVYRAKKKNGKYKKIRTLKRSARSYTNTGIKKGKRYYYKVRAYRKVKGKRIYSEYSRTINRKAK</sequence>
<name>A0A923SVC5_9FIRM</name>
<feature type="chain" id="PRO_5037151161" evidence="2">
    <location>
        <begin position="30"/>
        <end position="508"/>
    </location>
</feature>
<evidence type="ECO:0000313" key="4">
    <source>
        <dbReference type="EMBL" id="MBC6679228.1"/>
    </source>
</evidence>
<dbReference type="InterPro" id="IPR058692">
    <property type="entry name" value="Fn3_SaeA_2nd"/>
</dbReference>
<organism evidence="4 5">
    <name type="scientific">Zhenpiania hominis</name>
    <dbReference type="NCBI Taxonomy" id="2763644"/>
    <lineage>
        <taxon>Bacteria</taxon>
        <taxon>Bacillati</taxon>
        <taxon>Bacillota</taxon>
        <taxon>Clostridia</taxon>
        <taxon>Peptostreptococcales</taxon>
        <taxon>Anaerovoracaceae</taxon>
        <taxon>Zhenpiania</taxon>
    </lineage>
</organism>
<dbReference type="SUPFAM" id="SSF49265">
    <property type="entry name" value="Fibronectin type III"/>
    <property type="match status" value="1"/>
</dbReference>
<dbReference type="RefSeq" id="WP_187302328.1">
    <property type="nucleotide sequence ID" value="NZ_JACRYT010000003.1"/>
</dbReference>
<dbReference type="GO" id="GO:0030288">
    <property type="term" value="C:outer membrane-bounded periplasmic space"/>
    <property type="evidence" value="ECO:0007669"/>
    <property type="project" value="TreeGrafter"/>
</dbReference>
<dbReference type="InterPro" id="IPR036116">
    <property type="entry name" value="FN3_sf"/>
</dbReference>
<dbReference type="InterPro" id="IPR003961">
    <property type="entry name" value="FN3_dom"/>
</dbReference>
<feature type="signal peptide" evidence="2">
    <location>
        <begin position="1"/>
        <end position="29"/>
    </location>
</feature>
<dbReference type="SMART" id="SM00060">
    <property type="entry name" value="FN3"/>
    <property type="match status" value="2"/>
</dbReference>
<keyword evidence="5" id="KW-1185">Reference proteome</keyword>
<dbReference type="EMBL" id="JACRYT010000003">
    <property type="protein sequence ID" value="MBC6679228.1"/>
    <property type="molecule type" value="Genomic_DNA"/>
</dbReference>
<evidence type="ECO:0000259" key="3">
    <source>
        <dbReference type="PROSITE" id="PS50853"/>
    </source>
</evidence>